<dbReference type="InterPro" id="IPR023198">
    <property type="entry name" value="PGP-like_dom2"/>
</dbReference>
<dbReference type="InterPro" id="IPR006439">
    <property type="entry name" value="HAD-SF_hydro_IA"/>
</dbReference>
<dbReference type="InterPro" id="IPR023214">
    <property type="entry name" value="HAD_sf"/>
</dbReference>
<protein>
    <submittedName>
        <fullName evidence="1">Hexitol phosphatase HxpB</fullName>
    </submittedName>
</protein>
<organism evidence="1 2">
    <name type="scientific">Candidatus Amunia macphersoniae</name>
    <dbReference type="NCBI Taxonomy" id="3127014"/>
    <lineage>
        <taxon>Bacteria</taxon>
        <taxon>Bacillati</taxon>
        <taxon>Candidatus Dormiibacterota</taxon>
        <taxon>Candidatus Dormibacteria</taxon>
        <taxon>Candidatus Aeolococcales</taxon>
        <taxon>Candidatus Aeolococcaceae</taxon>
        <taxon>Candidatus Amunia</taxon>
    </lineage>
</organism>
<reference evidence="1 2" key="1">
    <citation type="submission" date="2020-10" db="EMBL/GenBank/DDBJ databases">
        <title>Ca. Dormibacterota MAGs.</title>
        <authorList>
            <person name="Montgomery K."/>
        </authorList>
    </citation>
    <scope>NUCLEOTIDE SEQUENCE [LARGE SCALE GENOMIC DNA]</scope>
    <source>
        <strain evidence="1">Mitchell_Peninsula_5</strain>
    </source>
</reference>
<dbReference type="NCBIfam" id="TIGR01509">
    <property type="entry name" value="HAD-SF-IA-v3"/>
    <property type="match status" value="1"/>
</dbReference>
<name>A0A934NAQ6_9BACT</name>
<dbReference type="PANTHER" id="PTHR18901">
    <property type="entry name" value="2-DEOXYGLUCOSE-6-PHOSPHATE PHOSPHATASE 2"/>
    <property type="match status" value="1"/>
</dbReference>
<dbReference type="PRINTS" id="PR00413">
    <property type="entry name" value="HADHALOGNASE"/>
</dbReference>
<dbReference type="SFLD" id="SFLDG01129">
    <property type="entry name" value="C1.5:_HAD__Beta-PGM__Phosphata"/>
    <property type="match status" value="1"/>
</dbReference>
<evidence type="ECO:0000313" key="1">
    <source>
        <dbReference type="EMBL" id="MBJ7610432.1"/>
    </source>
</evidence>
<comment type="caution">
    <text evidence="1">The sequence shown here is derived from an EMBL/GenBank/DDBJ whole genome shotgun (WGS) entry which is preliminary data.</text>
</comment>
<proteinExistence type="predicted"/>
<dbReference type="Proteomes" id="UP000614410">
    <property type="component" value="Unassembled WGS sequence"/>
</dbReference>
<dbReference type="InterPro" id="IPR036412">
    <property type="entry name" value="HAD-like_sf"/>
</dbReference>
<dbReference type="NCBIfam" id="NF008087">
    <property type="entry name" value="PRK10826.1"/>
    <property type="match status" value="1"/>
</dbReference>
<dbReference type="EMBL" id="JAEKNN010000062">
    <property type="protein sequence ID" value="MBJ7610432.1"/>
    <property type="molecule type" value="Genomic_DNA"/>
</dbReference>
<dbReference type="AlphaFoldDB" id="A0A934NAQ6"/>
<dbReference type="PANTHER" id="PTHR18901:SF38">
    <property type="entry name" value="PSEUDOURIDINE-5'-PHOSPHATASE"/>
    <property type="match status" value="1"/>
</dbReference>
<dbReference type="SFLD" id="SFLDG01135">
    <property type="entry name" value="C1.5.6:_HAD__Beta-PGM__Phospha"/>
    <property type="match status" value="1"/>
</dbReference>
<dbReference type="SUPFAM" id="SSF56784">
    <property type="entry name" value="HAD-like"/>
    <property type="match status" value="1"/>
</dbReference>
<dbReference type="SFLD" id="SFLDS00003">
    <property type="entry name" value="Haloacid_Dehalogenase"/>
    <property type="match status" value="1"/>
</dbReference>
<evidence type="ECO:0000313" key="2">
    <source>
        <dbReference type="Proteomes" id="UP000614410"/>
    </source>
</evidence>
<dbReference type="Gene3D" id="1.10.150.240">
    <property type="entry name" value="Putative phosphatase, domain 2"/>
    <property type="match status" value="1"/>
</dbReference>
<dbReference type="Pfam" id="PF00702">
    <property type="entry name" value="Hydrolase"/>
    <property type="match status" value="1"/>
</dbReference>
<sequence>MTSPAPSAARGRLCAVIFDMDGVLIDTEPAWRRVEIALFGSLGLHLSEAECRQTMGMRVQEAVQLWYECHPWPGMSVAQATDQLVDDLITHVREHGEPLPGALEALRLVRGCGLRCAIASSSPLPLIDAVVDRLGIGREVDVVCSAVSEARGKPAPDVYLRAASLLGVATASCLAIEDSVAGILSAQAAGMPCIAVPDPHTADDPRLGAASLLLGSLRELDRERLAWVEAAYFE</sequence>
<gene>
    <name evidence="1" type="primary">hxpB</name>
    <name evidence="1" type="ORF">JF887_13520</name>
</gene>
<accession>A0A934NAQ6</accession>
<dbReference type="Gene3D" id="3.40.50.1000">
    <property type="entry name" value="HAD superfamily/HAD-like"/>
    <property type="match status" value="1"/>
</dbReference>